<reference evidence="2" key="1">
    <citation type="journal article" date="2023" name="Science">
        <title>Genome structures resolve the early diversification of teleost fishes.</title>
        <authorList>
            <person name="Parey E."/>
            <person name="Louis A."/>
            <person name="Montfort J."/>
            <person name="Bouchez O."/>
            <person name="Roques C."/>
            <person name="Iampietro C."/>
            <person name="Lluch J."/>
            <person name="Castinel A."/>
            <person name="Donnadieu C."/>
            <person name="Desvignes T."/>
            <person name="Floi Bucao C."/>
            <person name="Jouanno E."/>
            <person name="Wen M."/>
            <person name="Mejri S."/>
            <person name="Dirks R."/>
            <person name="Jansen H."/>
            <person name="Henkel C."/>
            <person name="Chen W.J."/>
            <person name="Zahm M."/>
            <person name="Cabau C."/>
            <person name="Klopp C."/>
            <person name="Thompson A.W."/>
            <person name="Robinson-Rechavi M."/>
            <person name="Braasch I."/>
            <person name="Lecointre G."/>
            <person name="Bobe J."/>
            <person name="Postlethwait J.H."/>
            <person name="Berthelot C."/>
            <person name="Roest Crollius H."/>
            <person name="Guiguen Y."/>
        </authorList>
    </citation>
    <scope>NUCLEOTIDE SEQUENCE</scope>
    <source>
        <strain evidence="2">Concon-B</strain>
    </source>
</reference>
<evidence type="ECO:0000313" key="3">
    <source>
        <dbReference type="Proteomes" id="UP001152803"/>
    </source>
</evidence>
<protein>
    <submittedName>
        <fullName evidence="2">Uncharacterized protein</fullName>
    </submittedName>
</protein>
<dbReference type="AlphaFoldDB" id="A0A9Q1I3S6"/>
<comment type="caution">
    <text evidence="2">The sequence shown here is derived from an EMBL/GenBank/DDBJ whole genome shotgun (WGS) entry which is preliminary data.</text>
</comment>
<name>A0A9Q1I3S6_CONCO</name>
<sequence length="691" mass="76630">MPTPKKRIGSFDPQTKRGKLDLKAAVLPLKRNLSTSVKQTKLRRGPTQGRIYVAPQARKMPTPLQNDTKNTAKPIRCSTRVRSVQKTVIKSQPKMVVQTAKGKKMINASRTRSCTRGGLSNQFPNNTSIIQPAKNRNAGLRKARVNKTKELGPSALVPSRGSASFGEVGIRKQPQRAEAAPSRTQGNRELPSHGTRGRKRARSCSPTEQNTTLVGPSGMAKPVTLSSVQSDHNYGRPAESSCKIQMTSQREILFKKGPKNQAAIKTKNQQALRRRRCSTEHLQETSMSSPQTSKKSRSALDWQGELFSGSKDSVDICQGVKRCIKKSPPPLEALFKVIKESNLYKPSLTGKEGSGASEIEGVHRRCIPADLENFKKDTEICDTPQTLRVEDAKMGNCPVNLGTSEAVFGNLFVENGCILAAHHESEDKSALEEQSKVSIQLCNPLNTEMHVQDQPLPTSLEMRAVSVKTNVINLAEMEDKLMAKGRPAPPKKQEMNPQARTKARLAALAEEKAAAAKEAATKQLNLLALCEEIAEDIASDTSELKEGKEEQYTMSDRPSNPKAILLKHKEQDDSIPTSSVCDNTTPPSIEAQKVIPMRIEEPKKRFFLSQITVPLKSNERKKLTRFQRLRQTELQREKLTWTRMKKLKTEQTNWRLSNDGEVAPNVILAAPPLSPAPCLATTWKETKKWKV</sequence>
<evidence type="ECO:0000313" key="2">
    <source>
        <dbReference type="EMBL" id="KAJ8279350.1"/>
    </source>
</evidence>
<feature type="region of interest" description="Disordered" evidence="1">
    <location>
        <begin position="258"/>
        <end position="299"/>
    </location>
</feature>
<dbReference type="Proteomes" id="UP001152803">
    <property type="component" value="Unassembled WGS sequence"/>
</dbReference>
<evidence type="ECO:0000256" key="1">
    <source>
        <dbReference type="SAM" id="MobiDB-lite"/>
    </source>
</evidence>
<feature type="compositionally biased region" description="Polar residues" evidence="1">
    <location>
        <begin position="204"/>
        <end position="214"/>
    </location>
</feature>
<feature type="compositionally biased region" description="Polar residues" evidence="1">
    <location>
        <begin position="284"/>
        <end position="293"/>
    </location>
</feature>
<proteinExistence type="predicted"/>
<dbReference type="EMBL" id="JAFJMO010000004">
    <property type="protein sequence ID" value="KAJ8279350.1"/>
    <property type="molecule type" value="Genomic_DNA"/>
</dbReference>
<gene>
    <name evidence="2" type="ORF">COCON_G00064160</name>
</gene>
<feature type="region of interest" description="Disordered" evidence="1">
    <location>
        <begin position="151"/>
        <end position="242"/>
    </location>
</feature>
<accession>A0A9Q1I3S6</accession>
<organism evidence="2 3">
    <name type="scientific">Conger conger</name>
    <name type="common">Conger eel</name>
    <name type="synonym">Muraena conger</name>
    <dbReference type="NCBI Taxonomy" id="82655"/>
    <lineage>
        <taxon>Eukaryota</taxon>
        <taxon>Metazoa</taxon>
        <taxon>Chordata</taxon>
        <taxon>Craniata</taxon>
        <taxon>Vertebrata</taxon>
        <taxon>Euteleostomi</taxon>
        <taxon>Actinopterygii</taxon>
        <taxon>Neopterygii</taxon>
        <taxon>Teleostei</taxon>
        <taxon>Anguilliformes</taxon>
        <taxon>Congridae</taxon>
        <taxon>Conger</taxon>
    </lineage>
</organism>
<keyword evidence="3" id="KW-1185">Reference proteome</keyword>
<dbReference type="OrthoDB" id="428854at2759"/>